<reference evidence="1 2" key="1">
    <citation type="journal article" date="2013" name="Genome Announc.">
        <title>Draft Genome Sequence of the Cellulolytic Bacterium Clostridium papyrosolvens C7 (ATCC 700395).</title>
        <authorList>
            <person name="Zepeda V."/>
            <person name="Dassa B."/>
            <person name="Borovok I."/>
            <person name="Lamed R."/>
            <person name="Bayer E.A."/>
            <person name="Cate J.H."/>
        </authorList>
    </citation>
    <scope>NUCLEOTIDE SEQUENCE [LARGE SCALE GENOMIC DNA]</scope>
    <source>
        <strain evidence="1 2">C7</strain>
    </source>
</reference>
<accession>U4QX01</accession>
<protein>
    <submittedName>
        <fullName evidence="1">Uncharacterized protein</fullName>
    </submittedName>
</protein>
<evidence type="ECO:0000313" key="2">
    <source>
        <dbReference type="Proteomes" id="UP000016860"/>
    </source>
</evidence>
<dbReference type="OrthoDB" id="9769353at2"/>
<organism evidence="1 2">
    <name type="scientific">Ruminiclostridium papyrosolvens C7</name>
    <dbReference type="NCBI Taxonomy" id="1330534"/>
    <lineage>
        <taxon>Bacteria</taxon>
        <taxon>Bacillati</taxon>
        <taxon>Bacillota</taxon>
        <taxon>Clostridia</taxon>
        <taxon>Eubacteriales</taxon>
        <taxon>Oscillospiraceae</taxon>
        <taxon>Ruminiclostridium</taxon>
    </lineage>
</organism>
<sequence length="67" mass="7740">MTKWESQFNSENILKRVTAKKFIGFVKGAKPIERFEADLFFKLVEKVVVYEDGVSVGLLDGSEVRWE</sequence>
<dbReference type="EMBL" id="ATAY01000094">
    <property type="protein sequence ID" value="EPR08091.1"/>
    <property type="molecule type" value="Genomic_DNA"/>
</dbReference>
<dbReference type="PATRIC" id="fig|1330534.3.peg.3632"/>
<gene>
    <name evidence="1" type="ORF">L323_18300</name>
</gene>
<evidence type="ECO:0000313" key="1">
    <source>
        <dbReference type="EMBL" id="EPR08091.1"/>
    </source>
</evidence>
<name>U4QX01_9FIRM</name>
<dbReference type="STRING" id="1330534.L323_18300"/>
<proteinExistence type="predicted"/>
<dbReference type="Proteomes" id="UP000016860">
    <property type="component" value="Unassembled WGS sequence"/>
</dbReference>
<comment type="caution">
    <text evidence="1">The sequence shown here is derived from an EMBL/GenBank/DDBJ whole genome shotgun (WGS) entry which is preliminary data.</text>
</comment>
<dbReference type="AlphaFoldDB" id="U4QX01"/>
<dbReference type="RefSeq" id="WP_020817032.1">
    <property type="nucleotide sequence ID" value="NZ_ATAY01000094.1"/>
</dbReference>